<dbReference type="AlphaFoldDB" id="A0A2S9XAV7"/>
<proteinExistence type="predicted"/>
<dbReference type="OrthoDB" id="9858005at2"/>
<sequence length="180" mass="18501">MFRCKEMFSALALVAPFVLGVVGGLGTVAVSMSPSSAMARSFAPDLCIATGVDTGNGRGGCVYAGPNAPVFDGEVCWNGDVATVKGTAPCVDGSRVYFLRNGEVVDPDLNIVAAYAVVPDACKFMSCVPSSFESQGLPDDLACCGDNGCVPSVGGSCPEGEPTWCTQLEKTDDGLICHQD</sequence>
<gene>
    <name evidence="1" type="ORF">ENSA5_69240</name>
</gene>
<comment type="caution">
    <text evidence="1">The sequence shown here is derived from an EMBL/GenBank/DDBJ whole genome shotgun (WGS) entry which is preliminary data.</text>
</comment>
<dbReference type="EMBL" id="PVNK01000308">
    <property type="protein sequence ID" value="PRP89983.1"/>
    <property type="molecule type" value="Genomic_DNA"/>
</dbReference>
<evidence type="ECO:0000313" key="2">
    <source>
        <dbReference type="Proteomes" id="UP000237968"/>
    </source>
</evidence>
<keyword evidence="2" id="KW-1185">Reference proteome</keyword>
<name>A0A2S9XAV7_9BACT</name>
<accession>A0A2S9XAV7</accession>
<protein>
    <submittedName>
        <fullName evidence="1">Uncharacterized protein</fullName>
    </submittedName>
</protein>
<dbReference type="Proteomes" id="UP000237968">
    <property type="component" value="Unassembled WGS sequence"/>
</dbReference>
<organism evidence="1 2">
    <name type="scientific">Enhygromyxa salina</name>
    <dbReference type="NCBI Taxonomy" id="215803"/>
    <lineage>
        <taxon>Bacteria</taxon>
        <taxon>Pseudomonadati</taxon>
        <taxon>Myxococcota</taxon>
        <taxon>Polyangia</taxon>
        <taxon>Nannocystales</taxon>
        <taxon>Nannocystaceae</taxon>
        <taxon>Enhygromyxa</taxon>
    </lineage>
</organism>
<evidence type="ECO:0000313" key="1">
    <source>
        <dbReference type="EMBL" id="PRP89983.1"/>
    </source>
</evidence>
<reference evidence="1 2" key="1">
    <citation type="submission" date="2018-03" db="EMBL/GenBank/DDBJ databases">
        <title>Draft Genome Sequences of the Obligatory Marine Myxobacteria Enhygromyxa salina SWB005.</title>
        <authorList>
            <person name="Poehlein A."/>
            <person name="Moghaddam J.A."/>
            <person name="Harms H."/>
            <person name="Alanjari M."/>
            <person name="Koenig G.M."/>
            <person name="Daniel R."/>
            <person name="Schaeberle T.F."/>
        </authorList>
    </citation>
    <scope>NUCLEOTIDE SEQUENCE [LARGE SCALE GENOMIC DNA]</scope>
    <source>
        <strain evidence="1 2">SWB005</strain>
    </source>
</reference>